<evidence type="ECO:0000313" key="3">
    <source>
        <dbReference type="Proteomes" id="UP000290289"/>
    </source>
</evidence>
<dbReference type="Proteomes" id="UP000290289">
    <property type="component" value="Chromosome 13"/>
</dbReference>
<protein>
    <submittedName>
        <fullName evidence="2">Uncharacterized protein</fullName>
    </submittedName>
</protein>
<dbReference type="EMBL" id="RDQH01000339">
    <property type="protein sequence ID" value="RXH78668.1"/>
    <property type="molecule type" value="Genomic_DNA"/>
</dbReference>
<sequence length="105" mass="11586">MGGMPSLRLPDCTRNQKLLKVFSSPRRRRGRNRKRLFQKRARPTSSSGGRQGKMLETIDLTSSAEEGFQQPSIIGGGEGGDSILERVRSPVRGSPEKTFSAVVQK</sequence>
<name>A0A498I4J6_MALDO</name>
<organism evidence="2 3">
    <name type="scientific">Malus domestica</name>
    <name type="common">Apple</name>
    <name type="synonym">Pyrus malus</name>
    <dbReference type="NCBI Taxonomy" id="3750"/>
    <lineage>
        <taxon>Eukaryota</taxon>
        <taxon>Viridiplantae</taxon>
        <taxon>Streptophyta</taxon>
        <taxon>Embryophyta</taxon>
        <taxon>Tracheophyta</taxon>
        <taxon>Spermatophyta</taxon>
        <taxon>Magnoliopsida</taxon>
        <taxon>eudicotyledons</taxon>
        <taxon>Gunneridae</taxon>
        <taxon>Pentapetalae</taxon>
        <taxon>rosids</taxon>
        <taxon>fabids</taxon>
        <taxon>Rosales</taxon>
        <taxon>Rosaceae</taxon>
        <taxon>Amygdaloideae</taxon>
        <taxon>Maleae</taxon>
        <taxon>Malus</taxon>
    </lineage>
</organism>
<keyword evidence="3" id="KW-1185">Reference proteome</keyword>
<proteinExistence type="predicted"/>
<feature type="compositionally biased region" description="Basic residues" evidence="1">
    <location>
        <begin position="25"/>
        <end position="42"/>
    </location>
</feature>
<evidence type="ECO:0000256" key="1">
    <source>
        <dbReference type="SAM" id="MobiDB-lite"/>
    </source>
</evidence>
<reference evidence="2 3" key="1">
    <citation type="submission" date="2018-10" db="EMBL/GenBank/DDBJ databases">
        <title>A high-quality apple genome assembly.</title>
        <authorList>
            <person name="Hu J."/>
        </authorList>
    </citation>
    <scope>NUCLEOTIDE SEQUENCE [LARGE SCALE GENOMIC DNA]</scope>
    <source>
        <strain evidence="3">cv. HFTH1</strain>
        <tissue evidence="2">Young leaf</tissue>
    </source>
</reference>
<feature type="compositionally biased region" description="Polar residues" evidence="1">
    <location>
        <begin position="59"/>
        <end position="72"/>
    </location>
</feature>
<accession>A0A498I4J6</accession>
<gene>
    <name evidence="2" type="ORF">DVH24_002186</name>
</gene>
<comment type="caution">
    <text evidence="2">The sequence shown here is derived from an EMBL/GenBank/DDBJ whole genome shotgun (WGS) entry which is preliminary data.</text>
</comment>
<dbReference type="AlphaFoldDB" id="A0A498I4J6"/>
<evidence type="ECO:0000313" key="2">
    <source>
        <dbReference type="EMBL" id="RXH78668.1"/>
    </source>
</evidence>
<feature type="region of interest" description="Disordered" evidence="1">
    <location>
        <begin position="1"/>
        <end position="105"/>
    </location>
</feature>